<accession>A0ABS4VX91</accession>
<evidence type="ECO:0000256" key="1">
    <source>
        <dbReference type="SAM" id="MobiDB-lite"/>
    </source>
</evidence>
<evidence type="ECO:0000313" key="3">
    <source>
        <dbReference type="EMBL" id="MBP2368566.1"/>
    </source>
</evidence>
<gene>
    <name evidence="3" type="ORF">JOF36_004262</name>
</gene>
<dbReference type="EMBL" id="JAGINU010000001">
    <property type="protein sequence ID" value="MBP2368566.1"/>
    <property type="molecule type" value="Genomic_DNA"/>
</dbReference>
<reference evidence="3 4" key="1">
    <citation type="submission" date="2021-03" db="EMBL/GenBank/DDBJ databases">
        <title>Sequencing the genomes of 1000 actinobacteria strains.</title>
        <authorList>
            <person name="Klenk H.-P."/>
        </authorList>
    </citation>
    <scope>NUCLEOTIDE SEQUENCE [LARGE SCALE GENOMIC DNA]</scope>
    <source>
        <strain evidence="3 4">DSM 45256</strain>
    </source>
</reference>
<feature type="domain" description="DUF58" evidence="2">
    <location>
        <begin position="90"/>
        <end position="304"/>
    </location>
</feature>
<evidence type="ECO:0000259" key="2">
    <source>
        <dbReference type="Pfam" id="PF01882"/>
    </source>
</evidence>
<dbReference type="Pfam" id="PF01882">
    <property type="entry name" value="DUF58"/>
    <property type="match status" value="1"/>
</dbReference>
<sequence>MTAETPAGTPGGPEPGRPEPGRPEPDGSEPGGPAAGAGAAPGRGDGSTPDLVRLEASLKSLELTVRRRLDGLLQGNHVGLLPGPGSEPGEARLYQPGDDVRRMDWSVTARTTSPHVRETVADRELETWAVVDLSRSLDFGTAGTDKRHLALAGLTAVAQLTVGGGNRIGAVVANGEQTLRLPARGGLAHARGLLRRVATMPPAPEGVRGDLTDALDQLRRPPRRRGLVAVVSDFLGEPVWERSLRALSGRHDLLAIELVDPRELELPDVGTVVLADPETGRQREVETTPLLRREFAAAASAHRDRVAAALRRCGAAQLTLRTDRDWVADIVRFAVARKHAWSGGGAPRAGRPA</sequence>
<name>A0ABS4VX91_9PSEU</name>
<dbReference type="PANTHER" id="PTHR33608">
    <property type="entry name" value="BLL2464 PROTEIN"/>
    <property type="match status" value="1"/>
</dbReference>
<feature type="region of interest" description="Disordered" evidence="1">
    <location>
        <begin position="1"/>
        <end position="50"/>
    </location>
</feature>
<proteinExistence type="predicted"/>
<organism evidence="3 4">
    <name type="scientific">Pseudonocardia parietis</name>
    <dbReference type="NCBI Taxonomy" id="570936"/>
    <lineage>
        <taxon>Bacteria</taxon>
        <taxon>Bacillati</taxon>
        <taxon>Actinomycetota</taxon>
        <taxon>Actinomycetes</taxon>
        <taxon>Pseudonocardiales</taxon>
        <taxon>Pseudonocardiaceae</taxon>
        <taxon>Pseudonocardia</taxon>
    </lineage>
</organism>
<protein>
    <submittedName>
        <fullName evidence="3">Uncharacterized protein (DUF58 family)</fullName>
    </submittedName>
</protein>
<feature type="compositionally biased region" description="Gly residues" evidence="1">
    <location>
        <begin position="29"/>
        <end position="45"/>
    </location>
</feature>
<dbReference type="InterPro" id="IPR002881">
    <property type="entry name" value="DUF58"/>
</dbReference>
<feature type="compositionally biased region" description="Basic and acidic residues" evidence="1">
    <location>
        <begin position="16"/>
        <end position="25"/>
    </location>
</feature>
<evidence type="ECO:0000313" key="4">
    <source>
        <dbReference type="Proteomes" id="UP001519295"/>
    </source>
</evidence>
<keyword evidence="4" id="KW-1185">Reference proteome</keyword>
<dbReference type="PANTHER" id="PTHR33608:SF6">
    <property type="entry name" value="BLL2464 PROTEIN"/>
    <property type="match status" value="1"/>
</dbReference>
<comment type="caution">
    <text evidence="3">The sequence shown here is derived from an EMBL/GenBank/DDBJ whole genome shotgun (WGS) entry which is preliminary data.</text>
</comment>
<dbReference type="Proteomes" id="UP001519295">
    <property type="component" value="Unassembled WGS sequence"/>
</dbReference>